<protein>
    <submittedName>
        <fullName evidence="1">TetR family transcriptional regulator</fullName>
    </submittedName>
</protein>
<gene>
    <name evidence="1" type="ORF">PSAKL28_19130</name>
</gene>
<dbReference type="Gene3D" id="1.10.357.10">
    <property type="entry name" value="Tetracycline Repressor, domain 2"/>
    <property type="match status" value="1"/>
</dbReference>
<dbReference type="KEGG" id="palk:PSAKL28_19130"/>
<name>A0A077F9H7_9PSED</name>
<evidence type="ECO:0000313" key="1">
    <source>
        <dbReference type="EMBL" id="AIL61135.1"/>
    </source>
</evidence>
<evidence type="ECO:0000313" key="2">
    <source>
        <dbReference type="Proteomes" id="UP000028931"/>
    </source>
</evidence>
<dbReference type="eggNOG" id="ENOG5033G2I">
    <property type="taxonomic scope" value="Bacteria"/>
</dbReference>
<dbReference type="RefSeq" id="WP_004574005.1">
    <property type="nucleotide sequence ID" value="NZ_CP009048.1"/>
</dbReference>
<dbReference type="Proteomes" id="UP000028931">
    <property type="component" value="Chromosome"/>
</dbReference>
<proteinExistence type="predicted"/>
<sequence length="138" mass="14985">MTRQAVGPDSPIRSRSKTLAALNKVVDDLIAGDEKLSITSVARAAGVTPGLIHNTYPSIAERIRNIVGKSVRAQRDSKHQALMSEKEKNRVLRAENDQLLAEVARLASVNQRLIFEMIQLKAVANGKVTALPLKPGPN</sequence>
<reference evidence="1 2" key="1">
    <citation type="submission" date="2014-07" db="EMBL/GenBank/DDBJ databases">
        <authorList>
            <person name="Lee K."/>
            <person name="Lim J.Y."/>
            <person name="Hwang I."/>
        </authorList>
    </citation>
    <scope>NUCLEOTIDE SEQUENCE [LARGE SCALE GENOMIC DNA]</scope>
    <source>
        <strain evidence="1 2">KL28</strain>
    </source>
</reference>
<accession>A0A077F9H7</accession>
<organism evidence="1 2">
    <name type="scientific">Pseudomonas alkylphenolica</name>
    <dbReference type="NCBI Taxonomy" id="237609"/>
    <lineage>
        <taxon>Bacteria</taxon>
        <taxon>Pseudomonadati</taxon>
        <taxon>Pseudomonadota</taxon>
        <taxon>Gammaproteobacteria</taxon>
        <taxon>Pseudomonadales</taxon>
        <taxon>Pseudomonadaceae</taxon>
        <taxon>Pseudomonas</taxon>
    </lineage>
</organism>
<dbReference type="AlphaFoldDB" id="A0A077F9H7"/>
<dbReference type="EMBL" id="CP009048">
    <property type="protein sequence ID" value="AIL61135.1"/>
    <property type="molecule type" value="Genomic_DNA"/>
</dbReference>
<dbReference type="HOGENOM" id="CLU_148664_0_0_6"/>